<accession>A0A9R1VDY5</accession>
<evidence type="ECO:0000256" key="1">
    <source>
        <dbReference type="SAM" id="MobiDB-lite"/>
    </source>
</evidence>
<gene>
    <name evidence="2" type="ORF">LSAT_V11C500256510</name>
</gene>
<evidence type="ECO:0000313" key="2">
    <source>
        <dbReference type="EMBL" id="KAJ0203313.1"/>
    </source>
</evidence>
<comment type="caution">
    <text evidence="2">The sequence shown here is derived from an EMBL/GenBank/DDBJ whole genome shotgun (WGS) entry which is preliminary data.</text>
</comment>
<dbReference type="Proteomes" id="UP000235145">
    <property type="component" value="Unassembled WGS sequence"/>
</dbReference>
<evidence type="ECO:0000313" key="3">
    <source>
        <dbReference type="Proteomes" id="UP000235145"/>
    </source>
</evidence>
<dbReference type="AlphaFoldDB" id="A0A9R1VDY5"/>
<proteinExistence type="predicted"/>
<feature type="region of interest" description="Disordered" evidence="1">
    <location>
        <begin position="1"/>
        <end position="37"/>
    </location>
</feature>
<name>A0A9R1VDY5_LACSA</name>
<sequence length="341" mass="39799">MYDNENSLFSSKSSNMKEYDECETRSTQYRERQRESGDSRLMEDYFFDNQTFDDCPPLHLMTNILNKDEMPPLEEVFHSYKKCMGAMCVLVYGTSTDTQDEYLRTNVLIHFIEVVIPCFHEEYLRRPNHDDLARLLYGGEEWGSLGMVGSIDYMHREWKNCLTTWFGQYASRSDKTTIILEAVASYDLRICHAFFGTPGSCNDINVLDCSPISSNLLVGRAPNGSYVVNGWESNMTYYLTDGICPSWGTFVKSIITPKIQNHKFFVERSFRVLQVHFSFLQHPCLVWEKDDMGKIMISCIIIHTMIVEDERNTYFHYYDQNKFLNDISTNQQRSNSSQDDE</sequence>
<organism evidence="2 3">
    <name type="scientific">Lactuca sativa</name>
    <name type="common">Garden lettuce</name>
    <dbReference type="NCBI Taxonomy" id="4236"/>
    <lineage>
        <taxon>Eukaryota</taxon>
        <taxon>Viridiplantae</taxon>
        <taxon>Streptophyta</taxon>
        <taxon>Embryophyta</taxon>
        <taxon>Tracheophyta</taxon>
        <taxon>Spermatophyta</taxon>
        <taxon>Magnoliopsida</taxon>
        <taxon>eudicotyledons</taxon>
        <taxon>Gunneridae</taxon>
        <taxon>Pentapetalae</taxon>
        <taxon>asterids</taxon>
        <taxon>campanulids</taxon>
        <taxon>Asterales</taxon>
        <taxon>Asteraceae</taxon>
        <taxon>Cichorioideae</taxon>
        <taxon>Cichorieae</taxon>
        <taxon>Lactucinae</taxon>
        <taxon>Lactuca</taxon>
    </lineage>
</organism>
<keyword evidence="3" id="KW-1185">Reference proteome</keyword>
<feature type="compositionally biased region" description="Polar residues" evidence="1">
    <location>
        <begin position="1"/>
        <end position="14"/>
    </location>
</feature>
<dbReference type="PANTHER" id="PTHR47150:SF6">
    <property type="entry name" value="OS01G0872900 PROTEIN"/>
    <property type="match status" value="1"/>
</dbReference>
<reference evidence="2 3" key="1">
    <citation type="journal article" date="2017" name="Nat. Commun.">
        <title>Genome assembly with in vitro proximity ligation data and whole-genome triplication in lettuce.</title>
        <authorList>
            <person name="Reyes-Chin-Wo S."/>
            <person name="Wang Z."/>
            <person name="Yang X."/>
            <person name="Kozik A."/>
            <person name="Arikit S."/>
            <person name="Song C."/>
            <person name="Xia L."/>
            <person name="Froenicke L."/>
            <person name="Lavelle D.O."/>
            <person name="Truco M.J."/>
            <person name="Xia R."/>
            <person name="Zhu S."/>
            <person name="Xu C."/>
            <person name="Xu H."/>
            <person name="Xu X."/>
            <person name="Cox K."/>
            <person name="Korf I."/>
            <person name="Meyers B.C."/>
            <person name="Michelmore R.W."/>
        </authorList>
    </citation>
    <scope>NUCLEOTIDE SEQUENCE [LARGE SCALE GENOMIC DNA]</scope>
    <source>
        <strain evidence="3">cv. Salinas</strain>
        <tissue evidence="2">Seedlings</tissue>
    </source>
</reference>
<dbReference type="PANTHER" id="PTHR47150">
    <property type="entry name" value="OS12G0169200 PROTEIN"/>
    <property type="match status" value="1"/>
</dbReference>
<dbReference type="InterPro" id="IPR006912">
    <property type="entry name" value="Harbinger_derived_prot"/>
</dbReference>
<dbReference type="EMBL" id="NBSK02000005">
    <property type="protein sequence ID" value="KAJ0203313.1"/>
    <property type="molecule type" value="Genomic_DNA"/>
</dbReference>
<feature type="compositionally biased region" description="Basic and acidic residues" evidence="1">
    <location>
        <begin position="15"/>
        <end position="37"/>
    </location>
</feature>
<dbReference type="Pfam" id="PF04827">
    <property type="entry name" value="Plant_tran"/>
    <property type="match status" value="1"/>
</dbReference>
<protein>
    <recommendedName>
        <fullName evidence="4">DDE Tnp4 domain-containing protein</fullName>
    </recommendedName>
</protein>
<evidence type="ECO:0008006" key="4">
    <source>
        <dbReference type="Google" id="ProtNLM"/>
    </source>
</evidence>